<name>A0A2N8TWK6_9ACTN</name>
<keyword evidence="3" id="KW-1185">Reference proteome</keyword>
<comment type="caution">
    <text evidence="2">The sequence shown here is derived from an EMBL/GenBank/DDBJ whole genome shotgun (WGS) entry which is preliminary data.</text>
</comment>
<dbReference type="InterPro" id="IPR037883">
    <property type="entry name" value="Knr4/Smi1-like_sf"/>
</dbReference>
<sequence length="215" mass="23782">MWAGVRERVLRLAEHSGADAIFGARGHGFRLGPVMSEEQIRALEADLGGSLPAQYRSFLLRVGGGGAGPDYGLMTPTVCNGRWQWLGIGLAFPAQPTTAEFAGRPFVAEALRSELTALEAEEPTPKAFATDEEFGRAYAAWDARYEELYDAQEAGAVFLSEQGCGYASLMVMTGPHRGAIWEDLRPMDRGIEATGHDFAHWYRRWLERTEQRLET</sequence>
<protein>
    <submittedName>
        <fullName evidence="2">SMI1/KNR4 family protein</fullName>
    </submittedName>
</protein>
<evidence type="ECO:0000259" key="1">
    <source>
        <dbReference type="SMART" id="SM00860"/>
    </source>
</evidence>
<dbReference type="Gene3D" id="3.40.1580.10">
    <property type="entry name" value="SMI1/KNR4-like"/>
    <property type="match status" value="1"/>
</dbReference>
<dbReference type="SUPFAM" id="SSF160631">
    <property type="entry name" value="SMI1/KNR4-like"/>
    <property type="match status" value="1"/>
</dbReference>
<organism evidence="2 3">
    <name type="scientific">Streptomyces cahuitamycinicus</name>
    <dbReference type="NCBI Taxonomy" id="2070367"/>
    <lineage>
        <taxon>Bacteria</taxon>
        <taxon>Bacillati</taxon>
        <taxon>Actinomycetota</taxon>
        <taxon>Actinomycetes</taxon>
        <taxon>Kitasatosporales</taxon>
        <taxon>Streptomycetaceae</taxon>
        <taxon>Streptomyces</taxon>
    </lineage>
</organism>
<proteinExistence type="predicted"/>
<dbReference type="Pfam" id="PF09346">
    <property type="entry name" value="SMI1_KNR4"/>
    <property type="match status" value="1"/>
</dbReference>
<dbReference type="InterPro" id="IPR018958">
    <property type="entry name" value="Knr4/Smi1-like_dom"/>
</dbReference>
<dbReference type="Proteomes" id="UP000235943">
    <property type="component" value="Unassembled WGS sequence"/>
</dbReference>
<gene>
    <name evidence="2" type="ORF">C1J00_04105</name>
</gene>
<dbReference type="AlphaFoldDB" id="A0A2N8TWK6"/>
<dbReference type="EMBL" id="POUC01000016">
    <property type="protein sequence ID" value="PNG23397.1"/>
    <property type="molecule type" value="Genomic_DNA"/>
</dbReference>
<evidence type="ECO:0000313" key="2">
    <source>
        <dbReference type="EMBL" id="PNG23397.1"/>
    </source>
</evidence>
<feature type="domain" description="Knr4/Smi1-like" evidence="1">
    <location>
        <begin position="33"/>
        <end position="204"/>
    </location>
</feature>
<reference evidence="2 3" key="1">
    <citation type="submission" date="2018-01" db="EMBL/GenBank/DDBJ databases">
        <title>Draft genome sequence of Streptomyces sp. 13K301.</title>
        <authorList>
            <person name="Sahin N."/>
            <person name="Saygin H."/>
            <person name="Ay H."/>
        </authorList>
    </citation>
    <scope>NUCLEOTIDE SEQUENCE [LARGE SCALE GENOMIC DNA]</scope>
    <source>
        <strain evidence="2 3">13K301</strain>
    </source>
</reference>
<evidence type="ECO:0000313" key="3">
    <source>
        <dbReference type="Proteomes" id="UP000235943"/>
    </source>
</evidence>
<dbReference type="SMART" id="SM00860">
    <property type="entry name" value="SMI1_KNR4"/>
    <property type="match status" value="1"/>
</dbReference>
<accession>A0A2N8TWK6</accession>